<proteinExistence type="predicted"/>
<feature type="transmembrane region" description="Helical" evidence="1">
    <location>
        <begin position="197"/>
        <end position="214"/>
    </location>
</feature>
<evidence type="ECO:0000313" key="3">
    <source>
        <dbReference type="Proteomes" id="UP000199199"/>
    </source>
</evidence>
<feature type="transmembrane region" description="Helical" evidence="1">
    <location>
        <begin position="441"/>
        <end position="464"/>
    </location>
</feature>
<feature type="transmembrane region" description="Helical" evidence="1">
    <location>
        <begin position="168"/>
        <end position="185"/>
    </location>
</feature>
<feature type="transmembrane region" description="Helical" evidence="1">
    <location>
        <begin position="377"/>
        <end position="397"/>
    </location>
</feature>
<feature type="transmembrane region" description="Helical" evidence="1">
    <location>
        <begin position="345"/>
        <end position="365"/>
    </location>
</feature>
<feature type="transmembrane region" description="Helical" evidence="1">
    <location>
        <begin position="69"/>
        <end position="87"/>
    </location>
</feature>
<gene>
    <name evidence="2" type="ORF">SAMN04488556_3863</name>
</gene>
<keyword evidence="1" id="KW-0812">Transmembrane</keyword>
<protein>
    <submittedName>
        <fullName evidence="2">Uncharacterized protein</fullName>
    </submittedName>
</protein>
<evidence type="ECO:0000256" key="1">
    <source>
        <dbReference type="SAM" id="Phobius"/>
    </source>
</evidence>
<dbReference type="AlphaFoldDB" id="A0A1I6UH74"/>
<feature type="transmembrane region" description="Helical" evidence="1">
    <location>
        <begin position="249"/>
        <end position="268"/>
    </location>
</feature>
<organism evidence="2 3">
    <name type="scientific">Halostagnicola kamekurae</name>
    <dbReference type="NCBI Taxonomy" id="619731"/>
    <lineage>
        <taxon>Archaea</taxon>
        <taxon>Methanobacteriati</taxon>
        <taxon>Methanobacteriota</taxon>
        <taxon>Stenosarchaea group</taxon>
        <taxon>Halobacteria</taxon>
        <taxon>Halobacteriales</taxon>
        <taxon>Natrialbaceae</taxon>
        <taxon>Halostagnicola</taxon>
    </lineage>
</organism>
<feature type="transmembrane region" description="Helical" evidence="1">
    <location>
        <begin position="141"/>
        <end position="161"/>
    </location>
</feature>
<sequence length="596" mass="63808">MKRAALEIVLAIGYLAVAGAALVARANPADSYEVSLYAATPELTWIGVGIALAIAVSTTLACRGRYQGVAIGLGACAVTTIVGLPLIRNYQFAGVGDALSHLGWTRDIVTGNLFPHELLYPALHSIASTIHFVGGAPLERAVLLMVVVFFVPFLIFVPLTVRELSGNGLAIGIAAIVSWVVLPINNVGTHMGAHTNSNALFLVPVVLFALIAYLRRGDDLERLPFGLSSFSALLILTSLALLFVHPQQLASVVVLIGSVSVIQYLARWRFEDHPMVDHPTTYAHTIVLGLIGGVWALSNERFRDAFGGLVSGIISQDVGAGSTVAQRGSSLTEVGGSLAELFVKMFLEAAIIGAVVGIFLLVMWFGWTNIDRETKAFCTYFGLALIPLGGMFLVYFVGTPTMAFRQVGFIYVVITILSGVAIAHVTTGLSNVVTTPGANALVATLLAAFVILGLMTVYASPLIYQPNQHVTDAQMNGYESSYVHEVEDRPHAGFGADPFRFDHGINGVESDRVSSSPFESGVVNGSAFESGNYSGAYDGHDYYFVVSEYDTTRELEVYDELDYSEESLEGIERSPSANKVISNDEFRMYAVTAGGE</sequence>
<keyword evidence="1" id="KW-1133">Transmembrane helix</keyword>
<evidence type="ECO:0000313" key="2">
    <source>
        <dbReference type="EMBL" id="SFT00724.1"/>
    </source>
</evidence>
<feature type="transmembrane region" description="Helical" evidence="1">
    <location>
        <begin position="223"/>
        <end position="243"/>
    </location>
</feature>
<dbReference type="EMBL" id="FOZS01000004">
    <property type="protein sequence ID" value="SFT00724.1"/>
    <property type="molecule type" value="Genomic_DNA"/>
</dbReference>
<dbReference type="Proteomes" id="UP000199199">
    <property type="component" value="Unassembled WGS sequence"/>
</dbReference>
<dbReference type="RefSeq" id="WP_092907054.1">
    <property type="nucleotide sequence ID" value="NZ_FOZS01000004.1"/>
</dbReference>
<feature type="transmembrane region" description="Helical" evidence="1">
    <location>
        <begin position="409"/>
        <end position="429"/>
    </location>
</feature>
<keyword evidence="3" id="KW-1185">Reference proteome</keyword>
<feature type="transmembrane region" description="Helical" evidence="1">
    <location>
        <begin position="280"/>
        <end position="298"/>
    </location>
</feature>
<dbReference type="OrthoDB" id="137309at2157"/>
<feature type="transmembrane region" description="Helical" evidence="1">
    <location>
        <begin position="44"/>
        <end position="62"/>
    </location>
</feature>
<keyword evidence="1" id="KW-0472">Membrane</keyword>
<name>A0A1I6UH74_9EURY</name>
<reference evidence="3" key="1">
    <citation type="submission" date="2016-10" db="EMBL/GenBank/DDBJ databases">
        <authorList>
            <person name="Varghese N."/>
            <person name="Submissions S."/>
        </authorList>
    </citation>
    <scope>NUCLEOTIDE SEQUENCE [LARGE SCALE GENOMIC DNA]</scope>
    <source>
        <strain evidence="3">DSM 22427</strain>
    </source>
</reference>
<accession>A0A1I6UH74</accession>